<evidence type="ECO:0000313" key="2">
    <source>
        <dbReference type="Proteomes" id="UP000451354"/>
    </source>
</evidence>
<dbReference type="AlphaFoldDB" id="A0A6M5UEU2"/>
<evidence type="ECO:0008006" key="3">
    <source>
        <dbReference type="Google" id="ProtNLM"/>
    </source>
</evidence>
<dbReference type="PANTHER" id="PTHR30032:SF8">
    <property type="entry name" value="GERMINATION-SPECIFIC N-ACETYLMURAMOYL-L-ALANINE AMIDASE"/>
    <property type="match status" value="1"/>
</dbReference>
<dbReference type="EMBL" id="CP052757">
    <property type="protein sequence ID" value="QJW35785.1"/>
    <property type="molecule type" value="Genomic_DNA"/>
</dbReference>
<proteinExistence type="predicted"/>
<dbReference type="InterPro" id="IPR007253">
    <property type="entry name" value="Cell_wall-bd_2"/>
</dbReference>
<dbReference type="Pfam" id="PF04122">
    <property type="entry name" value="CW_binding_2"/>
    <property type="match status" value="5"/>
</dbReference>
<dbReference type="InterPro" id="IPR051922">
    <property type="entry name" value="Bact_Sporulation_Assoc"/>
</dbReference>
<name>A0A6M5UEU2_9MICO</name>
<evidence type="ECO:0000313" key="1">
    <source>
        <dbReference type="EMBL" id="QJW35785.1"/>
    </source>
</evidence>
<dbReference type="KEGG" id="cprt:FIC82_005825"/>
<dbReference type="OrthoDB" id="5143602at2"/>
<accession>A0A6M5UEU2</accession>
<reference evidence="2" key="1">
    <citation type="journal article" date="2022" name="Int. J. Syst. Evol. Microbiol.">
        <title>Cellulosimicrobium protaetiae sp. nov., isolated from the gut of the larva of Protaetia brevitarsis seulensis.</title>
        <authorList>
            <person name="Le Han H."/>
            <person name="Nguyen T.T.H."/>
            <person name="Li Z."/>
            <person name="Shin N.R."/>
            <person name="Kim S.G."/>
        </authorList>
    </citation>
    <scope>NUCLEOTIDE SEQUENCE [LARGE SCALE GENOMIC DNA]</scope>
    <source>
        <strain evidence="2">BI34</strain>
    </source>
</reference>
<dbReference type="Proteomes" id="UP000451354">
    <property type="component" value="Chromosome"/>
</dbReference>
<dbReference type="RefSeq" id="WP_154797903.1">
    <property type="nucleotide sequence ID" value="NZ_CP052757.1"/>
</dbReference>
<gene>
    <name evidence="1" type="ORF">FIC82_005825</name>
</gene>
<protein>
    <recommendedName>
        <fullName evidence="3">Cell wall-binding repeat-containing protein</fullName>
    </recommendedName>
</protein>
<sequence>MADGCGAHRDGASRVSARCAVDGHDAGPPAVAAQQPATVAVDRLAGADRYETALRVSQQHAPGVPVVYVASGLSYADALSAAPAAAYRGGPLLLTPPGQAPGSVVEEVRRLRPGRIVIVGGYGAVTQHVQLQLDGIAPIDRVSGRDRYETSRAVVFDAFGAAISDPGYSRVAFLATGRGFADALSAAAVAGANGGFVLLVDGDAPLTDAAEGVLDGNHVTRVVLVRGTGVLSQAIEDELLLKRYGAVGRVGGKNRYETSALLGTWGFAEAPRAYVATGTEFADALSGAVHAGAADAPLLVTPPTCLSGPVVGSLRTLGTSRLTLLGGKGALGPPVERLEQCGSGRAVLDPRAGAVPSPRIPTIVERYSLGDRYSDAVAVSRRYFPHGARVVHVVGERPTAAALSAPAAAAAYPGPLFAVPRDSLPAVVRDEIVRLGASHVVVVGGTDEVSDAVLNELRALVWGARRVSGPDPEAASLAVASSVGLSDRVVLASVDAPGDALVASALAGIEGRARSLSVPVILVDGSARTARGELVDRLRTATTRSIVVVGDEEAIGQAFLDDLTARTSATVERRITGRDVHETSLTAVEPHLGDIIGVPTASADALPALTAGMHLGASVVVLPSDCVPRRLGSAYETLGDGGVLRLHGDASLLGPGVAALLPCP</sequence>
<keyword evidence="2" id="KW-1185">Reference proteome</keyword>
<organism evidence="1 2">
    <name type="scientific">Cellulosimicrobium protaetiae</name>
    <dbReference type="NCBI Taxonomy" id="2587808"/>
    <lineage>
        <taxon>Bacteria</taxon>
        <taxon>Bacillati</taxon>
        <taxon>Actinomycetota</taxon>
        <taxon>Actinomycetes</taxon>
        <taxon>Micrococcales</taxon>
        <taxon>Promicromonosporaceae</taxon>
        <taxon>Cellulosimicrobium</taxon>
    </lineage>
</organism>
<dbReference type="PANTHER" id="PTHR30032">
    <property type="entry name" value="N-ACETYLMURAMOYL-L-ALANINE AMIDASE-RELATED"/>
    <property type="match status" value="1"/>
</dbReference>